<evidence type="ECO:0000313" key="3">
    <source>
        <dbReference type="Proteomes" id="UP000008810"/>
    </source>
</evidence>
<keyword evidence="3" id="KW-1185">Reference proteome</keyword>
<protein>
    <submittedName>
        <fullName evidence="1 2">Uncharacterized protein</fullName>
    </submittedName>
</protein>
<evidence type="ECO:0000313" key="2">
    <source>
        <dbReference type="EnsemblPlants" id="PNT60915"/>
    </source>
</evidence>
<reference evidence="2" key="3">
    <citation type="submission" date="2018-08" db="UniProtKB">
        <authorList>
            <consortium name="EnsemblPlants"/>
        </authorList>
    </citation>
    <scope>IDENTIFICATION</scope>
    <source>
        <strain evidence="2">cv. Bd21</strain>
    </source>
</reference>
<dbReference type="Gramene" id="PNT60915">
    <property type="protein sequence ID" value="PNT60915"/>
    <property type="gene ID" value="BRADI_5g08092v3"/>
</dbReference>
<dbReference type="EnsemblPlants" id="PNT60915">
    <property type="protein sequence ID" value="PNT60915"/>
    <property type="gene ID" value="BRADI_5g08092v3"/>
</dbReference>
<name>A0A2K2CFW2_BRADI</name>
<proteinExistence type="predicted"/>
<organism evidence="1">
    <name type="scientific">Brachypodium distachyon</name>
    <name type="common">Purple false brome</name>
    <name type="synonym">Trachynia distachya</name>
    <dbReference type="NCBI Taxonomy" id="15368"/>
    <lineage>
        <taxon>Eukaryota</taxon>
        <taxon>Viridiplantae</taxon>
        <taxon>Streptophyta</taxon>
        <taxon>Embryophyta</taxon>
        <taxon>Tracheophyta</taxon>
        <taxon>Spermatophyta</taxon>
        <taxon>Magnoliopsida</taxon>
        <taxon>Liliopsida</taxon>
        <taxon>Poales</taxon>
        <taxon>Poaceae</taxon>
        <taxon>BOP clade</taxon>
        <taxon>Pooideae</taxon>
        <taxon>Stipodae</taxon>
        <taxon>Brachypodieae</taxon>
        <taxon>Brachypodium</taxon>
    </lineage>
</organism>
<dbReference type="EMBL" id="CM000884">
    <property type="protein sequence ID" value="PNT60915.1"/>
    <property type="molecule type" value="Genomic_DNA"/>
</dbReference>
<dbReference type="AlphaFoldDB" id="A0A2K2CFW2"/>
<sequence length="79" mass="9059">MPAPPEAHTRVPAMHIGSSFVRRSGTKGLERRIWDISPTCRFKHRFGNFDNEKQQVSKFDGSPSPELHVLRFLGERTIL</sequence>
<reference evidence="1" key="2">
    <citation type="submission" date="2017-06" db="EMBL/GenBank/DDBJ databases">
        <title>WGS assembly of Brachypodium distachyon.</title>
        <authorList>
            <consortium name="The International Brachypodium Initiative"/>
            <person name="Lucas S."/>
            <person name="Harmon-Smith M."/>
            <person name="Lail K."/>
            <person name="Tice H."/>
            <person name="Grimwood J."/>
            <person name="Bruce D."/>
            <person name="Barry K."/>
            <person name="Shu S."/>
            <person name="Lindquist E."/>
            <person name="Wang M."/>
            <person name="Pitluck S."/>
            <person name="Vogel J.P."/>
            <person name="Garvin D.F."/>
            <person name="Mockler T.C."/>
            <person name="Schmutz J."/>
            <person name="Rokhsar D."/>
            <person name="Bevan M.W."/>
        </authorList>
    </citation>
    <scope>NUCLEOTIDE SEQUENCE</scope>
    <source>
        <strain evidence="1">Bd21</strain>
    </source>
</reference>
<dbReference type="InParanoid" id="A0A2K2CFW2"/>
<gene>
    <name evidence="1" type="ORF">BRADI_5g08092v3</name>
</gene>
<dbReference type="Proteomes" id="UP000008810">
    <property type="component" value="Chromosome 5"/>
</dbReference>
<reference evidence="1 2" key="1">
    <citation type="journal article" date="2010" name="Nature">
        <title>Genome sequencing and analysis of the model grass Brachypodium distachyon.</title>
        <authorList>
            <consortium name="International Brachypodium Initiative"/>
        </authorList>
    </citation>
    <scope>NUCLEOTIDE SEQUENCE [LARGE SCALE GENOMIC DNA]</scope>
    <source>
        <strain evidence="1 2">Bd21</strain>
    </source>
</reference>
<accession>A0A2K2CFW2</accession>
<evidence type="ECO:0000313" key="1">
    <source>
        <dbReference type="EMBL" id="PNT60915.1"/>
    </source>
</evidence>